<dbReference type="SUPFAM" id="SSF52141">
    <property type="entry name" value="Uracil-DNA glycosylase-like"/>
    <property type="match status" value="1"/>
</dbReference>
<evidence type="ECO:0000256" key="12">
    <source>
        <dbReference type="SAM" id="MobiDB-lite"/>
    </source>
</evidence>
<gene>
    <name evidence="14" type="ORF">MNBD_ACTINO01-606</name>
</gene>
<keyword evidence="9" id="KW-0408">Iron</keyword>
<dbReference type="CDD" id="cd10030">
    <property type="entry name" value="UDG-F4_TTUDGA_SPO1dp_like"/>
    <property type="match status" value="1"/>
</dbReference>
<keyword evidence="7" id="KW-0227">DNA damage</keyword>
<evidence type="ECO:0000256" key="2">
    <source>
        <dbReference type="ARBA" id="ARBA00006521"/>
    </source>
</evidence>
<dbReference type="SMART" id="SM00987">
    <property type="entry name" value="UreE_C"/>
    <property type="match status" value="1"/>
</dbReference>
<proteinExistence type="inferred from homology"/>
<evidence type="ECO:0000256" key="1">
    <source>
        <dbReference type="ARBA" id="ARBA00001400"/>
    </source>
</evidence>
<keyword evidence="6" id="KW-0479">Metal-binding</keyword>
<evidence type="ECO:0000313" key="14">
    <source>
        <dbReference type="EMBL" id="VAW08985.1"/>
    </source>
</evidence>
<keyword evidence="10" id="KW-0411">Iron-sulfur</keyword>
<dbReference type="Gene3D" id="3.40.470.10">
    <property type="entry name" value="Uracil-DNA glycosylase-like domain"/>
    <property type="match status" value="1"/>
</dbReference>
<dbReference type="InterPro" id="IPR005273">
    <property type="entry name" value="Ura-DNA_glyco_family4"/>
</dbReference>
<organism evidence="14">
    <name type="scientific">hydrothermal vent metagenome</name>
    <dbReference type="NCBI Taxonomy" id="652676"/>
    <lineage>
        <taxon>unclassified sequences</taxon>
        <taxon>metagenomes</taxon>
        <taxon>ecological metagenomes</taxon>
    </lineage>
</organism>
<feature type="region of interest" description="Disordered" evidence="12">
    <location>
        <begin position="192"/>
        <end position="222"/>
    </location>
</feature>
<dbReference type="EMBL" id="UOEI01000664">
    <property type="protein sequence ID" value="VAW08985.1"/>
    <property type="molecule type" value="Genomic_DNA"/>
</dbReference>
<evidence type="ECO:0000256" key="3">
    <source>
        <dbReference type="ARBA" id="ARBA00012030"/>
    </source>
</evidence>
<feature type="compositionally biased region" description="Polar residues" evidence="12">
    <location>
        <begin position="196"/>
        <end position="207"/>
    </location>
</feature>
<name>A0A3B0SSX5_9ZZZZ</name>
<dbReference type="NCBIfam" id="TIGR00758">
    <property type="entry name" value="UDG_fam4"/>
    <property type="match status" value="1"/>
</dbReference>
<sequence>MTVSFGHIEDIAELSLIARMCARCSLSDGRTNVVFGSGAVDADVMVVGEGPGQQEDEQGVPFVGRSGQLLASLLAEVGLERDDVYIANVVKCRPPRNRDPLPAEIDACKPYLRRQIELVDPSVVITLGNFSTKLLLRTTTGITRMRGVAYEWWGRYLVPTFHPAAALRGGERVTNDIRSDLRLVRSIIDGRISSGDEPQTNDVTVSVDQDEESSQMGLFGES</sequence>
<evidence type="ECO:0000256" key="10">
    <source>
        <dbReference type="ARBA" id="ARBA00023014"/>
    </source>
</evidence>
<evidence type="ECO:0000256" key="11">
    <source>
        <dbReference type="ARBA" id="ARBA00023204"/>
    </source>
</evidence>
<dbReference type="GO" id="GO:0046872">
    <property type="term" value="F:metal ion binding"/>
    <property type="evidence" value="ECO:0007669"/>
    <property type="project" value="UniProtKB-KW"/>
</dbReference>
<dbReference type="InterPro" id="IPR036895">
    <property type="entry name" value="Uracil-DNA_glycosylase-like_sf"/>
</dbReference>
<evidence type="ECO:0000256" key="6">
    <source>
        <dbReference type="ARBA" id="ARBA00022723"/>
    </source>
</evidence>
<dbReference type="GO" id="GO:0004844">
    <property type="term" value="F:uracil DNA N-glycosylase activity"/>
    <property type="evidence" value="ECO:0007669"/>
    <property type="project" value="UniProtKB-EC"/>
</dbReference>
<accession>A0A3B0SSX5</accession>
<comment type="catalytic activity">
    <reaction evidence="1">
        <text>Hydrolyzes single-stranded DNA or mismatched double-stranded DNA and polynucleotides, releasing free uracil.</text>
        <dbReference type="EC" id="3.2.2.27"/>
    </reaction>
</comment>
<keyword evidence="14" id="KW-0326">Glycosidase</keyword>
<protein>
    <recommendedName>
        <fullName evidence="4">Type-4 uracil-DNA glycosylase</fullName>
        <ecNumber evidence="3">3.2.2.27</ecNumber>
    </recommendedName>
</protein>
<dbReference type="GO" id="GO:0051539">
    <property type="term" value="F:4 iron, 4 sulfur cluster binding"/>
    <property type="evidence" value="ECO:0007669"/>
    <property type="project" value="UniProtKB-KW"/>
</dbReference>
<dbReference type="Pfam" id="PF03167">
    <property type="entry name" value="UDG"/>
    <property type="match status" value="1"/>
</dbReference>
<dbReference type="SMART" id="SM00986">
    <property type="entry name" value="UDG"/>
    <property type="match status" value="1"/>
</dbReference>
<evidence type="ECO:0000256" key="9">
    <source>
        <dbReference type="ARBA" id="ARBA00023004"/>
    </source>
</evidence>
<dbReference type="InterPro" id="IPR051536">
    <property type="entry name" value="UDG_Type-4/5"/>
</dbReference>
<evidence type="ECO:0000256" key="4">
    <source>
        <dbReference type="ARBA" id="ARBA00019403"/>
    </source>
</evidence>
<dbReference type="PANTHER" id="PTHR33693">
    <property type="entry name" value="TYPE-5 URACIL-DNA GLYCOSYLASE"/>
    <property type="match status" value="1"/>
</dbReference>
<evidence type="ECO:0000256" key="7">
    <source>
        <dbReference type="ARBA" id="ARBA00022763"/>
    </source>
</evidence>
<keyword evidence="8 14" id="KW-0378">Hydrolase</keyword>
<evidence type="ECO:0000256" key="5">
    <source>
        <dbReference type="ARBA" id="ARBA00022485"/>
    </source>
</evidence>
<dbReference type="PANTHER" id="PTHR33693:SF1">
    <property type="entry name" value="TYPE-4 URACIL-DNA GLYCOSYLASE"/>
    <property type="match status" value="1"/>
</dbReference>
<evidence type="ECO:0000259" key="13">
    <source>
        <dbReference type="SMART" id="SM00986"/>
    </source>
</evidence>
<comment type="similarity">
    <text evidence="2">Belongs to the uracil-DNA glycosylase (UDG) superfamily. Type 4 (UDGa) family.</text>
</comment>
<reference evidence="14" key="1">
    <citation type="submission" date="2018-06" db="EMBL/GenBank/DDBJ databases">
        <authorList>
            <person name="Zhirakovskaya E."/>
        </authorList>
    </citation>
    <scope>NUCLEOTIDE SEQUENCE</scope>
</reference>
<evidence type="ECO:0000256" key="8">
    <source>
        <dbReference type="ARBA" id="ARBA00022801"/>
    </source>
</evidence>
<dbReference type="AlphaFoldDB" id="A0A3B0SSX5"/>
<dbReference type="EC" id="3.2.2.27" evidence="3"/>
<keyword evidence="11" id="KW-0234">DNA repair</keyword>
<keyword evidence="5" id="KW-0004">4Fe-4S</keyword>
<dbReference type="GO" id="GO:0006281">
    <property type="term" value="P:DNA repair"/>
    <property type="evidence" value="ECO:0007669"/>
    <property type="project" value="UniProtKB-KW"/>
</dbReference>
<feature type="domain" description="Uracil-DNA glycosylase-like" evidence="13">
    <location>
        <begin position="35"/>
        <end position="178"/>
    </location>
</feature>
<dbReference type="InterPro" id="IPR005122">
    <property type="entry name" value="Uracil-DNA_glycosylase-like"/>
</dbReference>